<evidence type="ECO:0000313" key="3">
    <source>
        <dbReference type="Proteomes" id="UP000502823"/>
    </source>
</evidence>
<protein>
    <recommendedName>
        <fullName evidence="1">DUF4773 domain-containing protein</fullName>
    </recommendedName>
</protein>
<gene>
    <name evidence="2" type="ORF">Cfor_10474</name>
</gene>
<dbReference type="InParanoid" id="A0A6L2PMF6"/>
<dbReference type="OrthoDB" id="5952164at2759"/>
<dbReference type="AlphaFoldDB" id="A0A6L2PMF6"/>
<dbReference type="PANTHER" id="PTHR36299:SF1">
    <property type="entry name" value="DUF4773 DOMAIN-CONTAINING PROTEIN"/>
    <property type="match status" value="1"/>
</dbReference>
<proteinExistence type="predicted"/>
<dbReference type="Pfam" id="PF15998">
    <property type="entry name" value="DUF4773"/>
    <property type="match status" value="1"/>
</dbReference>
<keyword evidence="3" id="KW-1185">Reference proteome</keyword>
<feature type="domain" description="DUF4773" evidence="1">
    <location>
        <begin position="4"/>
        <end position="95"/>
    </location>
</feature>
<sequence length="141" mass="15532">MLSGCVQLTYVPADLGVDLDVFLNGNNLYHTSLSARNPPPFCVGTGVPLLNLCVRLYNIRIQNYNVHVCINLELQFASRPLIVVSFDCVRVGIDGVGIEKPSTSRVVSPDPVRHKHTRKTISLMPKTLSAAYVTVNSDCYE</sequence>
<dbReference type="PANTHER" id="PTHR36299">
    <property type="entry name" value="AGAP008005-PA"/>
    <property type="match status" value="1"/>
</dbReference>
<dbReference type="Proteomes" id="UP000502823">
    <property type="component" value="Unassembled WGS sequence"/>
</dbReference>
<dbReference type="InterPro" id="IPR031941">
    <property type="entry name" value="DUF4773"/>
</dbReference>
<comment type="caution">
    <text evidence="2">The sequence shown here is derived from an EMBL/GenBank/DDBJ whole genome shotgun (WGS) entry which is preliminary data.</text>
</comment>
<accession>A0A6L2PMF6</accession>
<evidence type="ECO:0000313" key="2">
    <source>
        <dbReference type="EMBL" id="GFG31675.1"/>
    </source>
</evidence>
<name>A0A6L2PMF6_COPFO</name>
<reference evidence="3" key="1">
    <citation type="submission" date="2020-01" db="EMBL/GenBank/DDBJ databases">
        <title>Draft genome sequence of the Termite Coptotermes fromosanus.</title>
        <authorList>
            <person name="Itakura S."/>
            <person name="Yosikawa Y."/>
            <person name="Umezawa K."/>
        </authorList>
    </citation>
    <scope>NUCLEOTIDE SEQUENCE [LARGE SCALE GENOMIC DNA]</scope>
</reference>
<organism evidence="2 3">
    <name type="scientific">Coptotermes formosanus</name>
    <name type="common">Formosan subterranean termite</name>
    <dbReference type="NCBI Taxonomy" id="36987"/>
    <lineage>
        <taxon>Eukaryota</taxon>
        <taxon>Metazoa</taxon>
        <taxon>Ecdysozoa</taxon>
        <taxon>Arthropoda</taxon>
        <taxon>Hexapoda</taxon>
        <taxon>Insecta</taxon>
        <taxon>Pterygota</taxon>
        <taxon>Neoptera</taxon>
        <taxon>Polyneoptera</taxon>
        <taxon>Dictyoptera</taxon>
        <taxon>Blattodea</taxon>
        <taxon>Blattoidea</taxon>
        <taxon>Termitoidae</taxon>
        <taxon>Rhinotermitidae</taxon>
        <taxon>Coptotermes</taxon>
    </lineage>
</organism>
<dbReference type="EMBL" id="BLKM01000328">
    <property type="protein sequence ID" value="GFG31675.1"/>
    <property type="molecule type" value="Genomic_DNA"/>
</dbReference>
<evidence type="ECO:0000259" key="1">
    <source>
        <dbReference type="Pfam" id="PF15998"/>
    </source>
</evidence>